<dbReference type="PANTHER" id="PTHR11017">
    <property type="entry name" value="LEUCINE-RICH REPEAT-CONTAINING PROTEIN"/>
    <property type="match status" value="1"/>
</dbReference>
<accession>A0A5N5G980</accession>
<dbReference type="GO" id="GO:0043531">
    <property type="term" value="F:ADP binding"/>
    <property type="evidence" value="ECO:0007669"/>
    <property type="project" value="InterPro"/>
</dbReference>
<reference evidence="6 7" key="3">
    <citation type="submission" date="2019-11" db="EMBL/GenBank/DDBJ databases">
        <title>A de novo genome assembly of a pear dwarfing rootstock.</title>
        <authorList>
            <person name="Wang F."/>
            <person name="Wang J."/>
            <person name="Li S."/>
            <person name="Zhang Y."/>
            <person name="Fang M."/>
            <person name="Ma L."/>
            <person name="Zhao Y."/>
            <person name="Jiang S."/>
        </authorList>
    </citation>
    <scope>NUCLEOTIDE SEQUENCE [LARGE SCALE GENOMIC DNA]</scope>
    <source>
        <strain evidence="6">S2</strain>
        <tissue evidence="6">Leaf</tissue>
    </source>
</reference>
<dbReference type="SMART" id="SM00255">
    <property type="entry name" value="TIR"/>
    <property type="match status" value="1"/>
</dbReference>
<evidence type="ECO:0000313" key="6">
    <source>
        <dbReference type="EMBL" id="KAB2611737.1"/>
    </source>
</evidence>
<dbReference type="Gene3D" id="3.40.50.10140">
    <property type="entry name" value="Toll/interleukin-1 receptor homology (TIR) domain"/>
    <property type="match status" value="1"/>
</dbReference>
<feature type="domain" description="TIR" evidence="5">
    <location>
        <begin position="17"/>
        <end position="184"/>
    </location>
</feature>
<dbReference type="EMBL" id="SMOL01000487">
    <property type="protein sequence ID" value="KAB2611737.1"/>
    <property type="molecule type" value="Genomic_DNA"/>
</dbReference>
<dbReference type="InterPro" id="IPR036390">
    <property type="entry name" value="WH_DNA-bd_sf"/>
</dbReference>
<dbReference type="InterPro" id="IPR001611">
    <property type="entry name" value="Leu-rich_rpt"/>
</dbReference>
<keyword evidence="1" id="KW-0433">Leucine-rich repeat</keyword>
<organism evidence="6 7">
    <name type="scientific">Pyrus ussuriensis x Pyrus communis</name>
    <dbReference type="NCBI Taxonomy" id="2448454"/>
    <lineage>
        <taxon>Eukaryota</taxon>
        <taxon>Viridiplantae</taxon>
        <taxon>Streptophyta</taxon>
        <taxon>Embryophyta</taxon>
        <taxon>Tracheophyta</taxon>
        <taxon>Spermatophyta</taxon>
        <taxon>Magnoliopsida</taxon>
        <taxon>eudicotyledons</taxon>
        <taxon>Gunneridae</taxon>
        <taxon>Pentapetalae</taxon>
        <taxon>rosids</taxon>
        <taxon>fabids</taxon>
        <taxon>Rosales</taxon>
        <taxon>Rosaceae</taxon>
        <taxon>Amygdaloideae</taxon>
        <taxon>Maleae</taxon>
        <taxon>Pyrus</taxon>
    </lineage>
</organism>
<dbReference type="SUPFAM" id="SSF52540">
    <property type="entry name" value="P-loop containing nucleoside triphosphate hydrolases"/>
    <property type="match status" value="1"/>
</dbReference>
<dbReference type="Pfam" id="PF00931">
    <property type="entry name" value="NB-ARC"/>
    <property type="match status" value="1"/>
</dbReference>
<dbReference type="InterPro" id="IPR027417">
    <property type="entry name" value="P-loop_NTPase"/>
</dbReference>
<keyword evidence="4" id="KW-0520">NAD</keyword>
<dbReference type="SUPFAM" id="SSF52058">
    <property type="entry name" value="L domain-like"/>
    <property type="match status" value="1"/>
</dbReference>
<evidence type="ECO:0000256" key="4">
    <source>
        <dbReference type="ARBA" id="ARBA00023027"/>
    </source>
</evidence>
<evidence type="ECO:0000256" key="1">
    <source>
        <dbReference type="ARBA" id="ARBA00022614"/>
    </source>
</evidence>
<dbReference type="PROSITE" id="PS50104">
    <property type="entry name" value="TIR"/>
    <property type="match status" value="1"/>
</dbReference>
<dbReference type="Gene3D" id="3.80.10.10">
    <property type="entry name" value="Ribonuclease Inhibitor"/>
    <property type="match status" value="2"/>
</dbReference>
<dbReference type="Pfam" id="PF01582">
    <property type="entry name" value="TIR"/>
    <property type="match status" value="1"/>
</dbReference>
<dbReference type="PRINTS" id="PR00364">
    <property type="entry name" value="DISEASERSIST"/>
</dbReference>
<reference evidence="7" key="2">
    <citation type="submission" date="2019-10" db="EMBL/GenBank/DDBJ databases">
        <title>A de novo genome assembly of a pear dwarfing rootstock.</title>
        <authorList>
            <person name="Wang F."/>
            <person name="Wang J."/>
            <person name="Li S."/>
            <person name="Zhang Y."/>
            <person name="Fang M."/>
            <person name="Ma L."/>
            <person name="Zhao Y."/>
            <person name="Jiang S."/>
        </authorList>
    </citation>
    <scope>NUCLEOTIDE SEQUENCE [LARGE SCALE GENOMIC DNA]</scope>
</reference>
<dbReference type="InterPro" id="IPR058192">
    <property type="entry name" value="WHD_ROQ1-like"/>
</dbReference>
<keyword evidence="7" id="KW-1185">Reference proteome</keyword>
<evidence type="ECO:0000259" key="5">
    <source>
        <dbReference type="PROSITE" id="PS50104"/>
    </source>
</evidence>
<dbReference type="Gene3D" id="3.40.50.300">
    <property type="entry name" value="P-loop containing nucleotide triphosphate hydrolases"/>
    <property type="match status" value="1"/>
</dbReference>
<dbReference type="Pfam" id="PF23282">
    <property type="entry name" value="WHD_ROQ1"/>
    <property type="match status" value="1"/>
</dbReference>
<dbReference type="InterPro" id="IPR032675">
    <property type="entry name" value="LRR_dom_sf"/>
</dbReference>
<dbReference type="FunFam" id="3.40.50.10140:FF:000007">
    <property type="entry name" value="Disease resistance protein (TIR-NBS-LRR class)"/>
    <property type="match status" value="1"/>
</dbReference>
<comment type="caution">
    <text evidence="6">The sequence shown here is derived from an EMBL/GenBank/DDBJ whole genome shotgun (WGS) entry which is preliminary data.</text>
</comment>
<dbReference type="InterPro" id="IPR042197">
    <property type="entry name" value="Apaf_helical"/>
</dbReference>
<name>A0A5N5G980_9ROSA</name>
<reference evidence="6 7" key="1">
    <citation type="submission" date="2019-09" db="EMBL/GenBank/DDBJ databases">
        <authorList>
            <person name="Ou C."/>
        </authorList>
    </citation>
    <scope>NUCLEOTIDE SEQUENCE [LARGE SCALE GENOMIC DNA]</scope>
    <source>
        <strain evidence="6">S2</strain>
        <tissue evidence="6">Leaf</tissue>
    </source>
</reference>
<keyword evidence="2" id="KW-0677">Repeat</keyword>
<dbReference type="InterPro" id="IPR035897">
    <property type="entry name" value="Toll_tir_struct_dom_sf"/>
</dbReference>
<evidence type="ECO:0000256" key="2">
    <source>
        <dbReference type="ARBA" id="ARBA00022737"/>
    </source>
</evidence>
<evidence type="ECO:0000256" key="3">
    <source>
        <dbReference type="ARBA" id="ARBA00022821"/>
    </source>
</evidence>
<dbReference type="InterPro" id="IPR002182">
    <property type="entry name" value="NB-ARC"/>
</dbReference>
<dbReference type="SUPFAM" id="SSF46785">
    <property type="entry name" value="Winged helix' DNA-binding domain"/>
    <property type="match status" value="1"/>
</dbReference>
<dbReference type="OrthoDB" id="1145009at2759"/>
<dbReference type="PANTHER" id="PTHR11017:SF305">
    <property type="entry name" value="TMV RESISTANCE PROTEIN N-LIKE"/>
    <property type="match status" value="1"/>
</dbReference>
<dbReference type="Proteomes" id="UP000327157">
    <property type="component" value="Chromosome 17"/>
</dbReference>
<protein>
    <submittedName>
        <fullName evidence="6">TMV resistance protein N-like</fullName>
    </submittedName>
</protein>
<keyword evidence="3" id="KW-0611">Plant defense</keyword>
<sequence>MAAIIAQLDASSTSYRCTYDVFLSFRGEDTRKGFTDHLYRELELAGIHTFRDDDGIERGANIASELQKAIQESRASIIVFSKDYASSRWCLDELVKIMKRRKTDCRHMVMPVFYDVDPSHVRKQTGSFAQAFARHEERFKEEMDKVVEWRRALRDVAAVGGMVLGHLYESQFIQNIVEDIGNKLDHRATEMIAPYVVGIDKRVQGINMWLKDGSNDVSVAVIYGMGGIGKTTIAKAAYNQNFHRFQGCSYIADVRATSEQPNGLAFLQRKLLSDIQKGKKKKIYSMGEQMSKIKHAVCCKTVLIVLDDVDQSDQFNAILGRREWFHPGSKIIVTTRHESLLNDHEVYAMFKVRGLGEYESLELFSWHAFKQVRPVKDYIKLTRSVVQHCQGLPLALQVLGSSLVGKSVEVWESALQKLNVIPIEKIQKILRISFDSLQDDHDRSLFLHIVSFFVGKKIDYTITVLDNLRFYTRIGIQNLVDRCLVDIDEDNKLVIHQLLIDMGRGIIREESHEDPGKRSRVLQNDASDILRKLTGTKTIKGLMLNLPSKTMFNTSNKKRYHVDDYHEKVSRRRLGFFSWKSITFLPTNSASESNEVDFKTEAFTRMHNLELLLLNNVKVSGGYKDFPKNLRWISWRVFPLKSIPADLYLENLVGLDLRNSRLHHLWQGPRKLVLKDCTNLVLIDESIADLEKLIVLNLKDCKNLTKLPTRFSMLTSLQQLILSGCSKLVFRPNAAAGVWKKLNISTATLSQSMWLWRLWILPRKNLVTARSLSVANWPNGLVSLSLADCNLPEIPSGLSILSSLKHLNLSRNPILSLPENLNDLITLQTLVIEGCTMVRTLPELPPSLRKLHASYCTSLEKITNLPNMFRSLDSSFWKCKNLVEVQSLFHIKPLRRVDIEMIRNMGLFNLESVGSTEVEMTNYLTCTTRKGPIQGLYECGIFSVFLHGNKIPDRFPYRSLGNSTFSIIVPSHLNLKVRGLNACVVYSRCPFWFSSSNFLKVSNETKGLKWTYCPVTAGLPRKNHDMLWLSHWLFGNDELEGGDEVHFSMNEEYSFWTKEFGIQLVYEQENEGKGVQSKSEEMTFQPNTTLSSPVFVAGNVSASASKYQLWTGKFFICNHRSRIHQLHFSRTLEKPDYLNFSYLFKEDVPAKTMVPSTAMNVTPIPFPWTAPEFLLDPGFVMYAIPK</sequence>
<dbReference type="SUPFAM" id="SSF52200">
    <property type="entry name" value="Toll/Interleukin receptor TIR domain"/>
    <property type="match status" value="1"/>
</dbReference>
<proteinExistence type="predicted"/>
<dbReference type="InterPro" id="IPR044974">
    <property type="entry name" value="Disease_R_plants"/>
</dbReference>
<dbReference type="GO" id="GO:0006952">
    <property type="term" value="P:defense response"/>
    <property type="evidence" value="ECO:0007669"/>
    <property type="project" value="UniProtKB-KW"/>
</dbReference>
<dbReference type="AlphaFoldDB" id="A0A5N5G980"/>
<evidence type="ECO:0000313" key="7">
    <source>
        <dbReference type="Proteomes" id="UP000327157"/>
    </source>
</evidence>
<dbReference type="Gene3D" id="1.10.8.430">
    <property type="entry name" value="Helical domain of apoptotic protease-activating factors"/>
    <property type="match status" value="1"/>
</dbReference>
<dbReference type="InterPro" id="IPR000157">
    <property type="entry name" value="TIR_dom"/>
</dbReference>
<dbReference type="PROSITE" id="PS51450">
    <property type="entry name" value="LRR"/>
    <property type="match status" value="1"/>
</dbReference>
<dbReference type="GO" id="GO:0007165">
    <property type="term" value="P:signal transduction"/>
    <property type="evidence" value="ECO:0007669"/>
    <property type="project" value="InterPro"/>
</dbReference>
<gene>
    <name evidence="6" type="ORF">D8674_019769</name>
</gene>